<evidence type="ECO:0000313" key="4">
    <source>
        <dbReference type="RefSeq" id="XP_010916069.2"/>
    </source>
</evidence>
<reference evidence="4" key="1">
    <citation type="submission" date="2025-08" db="UniProtKB">
        <authorList>
            <consortium name="RefSeq"/>
        </authorList>
    </citation>
    <scope>IDENTIFICATION</scope>
</reference>
<organism evidence="3 4">
    <name type="scientific">Elaeis guineensis var. tenera</name>
    <name type="common">Oil palm</name>
    <dbReference type="NCBI Taxonomy" id="51953"/>
    <lineage>
        <taxon>Eukaryota</taxon>
        <taxon>Viridiplantae</taxon>
        <taxon>Streptophyta</taxon>
        <taxon>Embryophyta</taxon>
        <taxon>Tracheophyta</taxon>
        <taxon>Spermatophyta</taxon>
        <taxon>Magnoliopsida</taxon>
        <taxon>Liliopsida</taxon>
        <taxon>Arecaceae</taxon>
        <taxon>Arecoideae</taxon>
        <taxon>Cocoseae</taxon>
        <taxon>Elaeidinae</taxon>
        <taxon>Elaeis</taxon>
    </lineage>
</organism>
<evidence type="ECO:0000313" key="3">
    <source>
        <dbReference type="Proteomes" id="UP000504607"/>
    </source>
</evidence>
<dbReference type="RefSeq" id="XP_010916069.2">
    <property type="nucleotide sequence ID" value="XM_010917767.3"/>
</dbReference>
<keyword evidence="1" id="KW-0694">RNA-binding</keyword>
<dbReference type="InterPro" id="IPR036986">
    <property type="entry name" value="S4_RNA-bd_sf"/>
</dbReference>
<dbReference type="GO" id="GO:0003723">
    <property type="term" value="F:RNA binding"/>
    <property type="evidence" value="ECO:0007669"/>
    <property type="project" value="UniProtKB-KW"/>
</dbReference>
<dbReference type="Proteomes" id="UP000504607">
    <property type="component" value="Chromosome 1"/>
</dbReference>
<dbReference type="InterPro" id="IPR040591">
    <property type="entry name" value="RqcP2_RBD"/>
</dbReference>
<dbReference type="PANTHER" id="PTHR13633:SF3">
    <property type="entry name" value="MITOCHONDRIAL TRANSCRIPTION RESCUE FACTOR 1"/>
    <property type="match status" value="1"/>
</dbReference>
<dbReference type="AlphaFoldDB" id="A0A6I9QW32"/>
<dbReference type="FunFam" id="3.10.290.10:FF:000037">
    <property type="entry name" value="BnaA05g14690D protein"/>
    <property type="match status" value="1"/>
</dbReference>
<evidence type="ECO:0000259" key="2">
    <source>
        <dbReference type="SMART" id="SM00363"/>
    </source>
</evidence>
<protein>
    <submittedName>
        <fullName evidence="4">Uncharacterized protein LOC105040991 isoform X1</fullName>
    </submittedName>
</protein>
<evidence type="ECO:0000256" key="1">
    <source>
        <dbReference type="PROSITE-ProRule" id="PRU00182"/>
    </source>
</evidence>
<sequence>MDLTQQSCIQPGSIHNSAMDGHELWADPVSPKLSWIIGRSAPRKGILYLSPVSPFRPSATPTMAMVAGSYAAAAVVPISRGRSLARAAQRLLACPLLLLTREPFPLATLTRSPSRGICQIAHALKPGADSLLQGVGDKNVAEAVKNILDMARRASSRREILHTDFLPPPAVKESMSALEKLSDIRAVAQGGYPQAERCRISVGHSDAMTTDPDVVAALSISGNFGFEACSHGDFLGAILGTGIVREKVGDILLQGEKGAQVLVVPELTEFLISALDKVRNVPVTCKQIPLLALEYEPPRTKSFKTVEASLRVDALASAGFKISRSKLVNLISAGDVRVNWSPVIKNGTVLKTGDIVSINGKGRLKIGEITTTRKGKYAVELIRYL</sequence>
<keyword evidence="3" id="KW-1185">Reference proteome</keyword>
<dbReference type="InParanoid" id="A0A6I9QW32"/>
<accession>A0A6I9QW32</accession>
<dbReference type="OrthoDB" id="4150at2759"/>
<dbReference type="InterPro" id="IPR017506">
    <property type="entry name" value="PSII_S4"/>
</dbReference>
<gene>
    <name evidence="4" type="primary">LOC105040991</name>
</gene>
<dbReference type="CDD" id="cd00165">
    <property type="entry name" value="S4"/>
    <property type="match status" value="1"/>
</dbReference>
<dbReference type="SMART" id="SM00363">
    <property type="entry name" value="S4"/>
    <property type="match status" value="1"/>
</dbReference>
<dbReference type="SUPFAM" id="SSF55174">
    <property type="entry name" value="Alpha-L RNA-binding motif"/>
    <property type="match status" value="1"/>
</dbReference>
<dbReference type="KEGG" id="egu:105040991"/>
<dbReference type="InterPro" id="IPR002942">
    <property type="entry name" value="S4_RNA-bd"/>
</dbReference>
<dbReference type="Gene3D" id="3.30.70.330">
    <property type="match status" value="1"/>
</dbReference>
<dbReference type="Pfam" id="PF01479">
    <property type="entry name" value="S4"/>
    <property type="match status" value="1"/>
</dbReference>
<dbReference type="PANTHER" id="PTHR13633">
    <property type="entry name" value="MITOCHONDRIAL TRANSCRIPTION RESCUE FACTOR 1"/>
    <property type="match status" value="1"/>
</dbReference>
<feature type="domain" description="RNA-binding S4" evidence="2">
    <location>
        <begin position="310"/>
        <end position="370"/>
    </location>
</feature>
<name>A0A6I9QW32_ELAGV</name>
<dbReference type="PROSITE" id="PS50889">
    <property type="entry name" value="S4"/>
    <property type="match status" value="1"/>
</dbReference>
<dbReference type="Gene3D" id="3.30.1370.160">
    <property type="match status" value="1"/>
</dbReference>
<dbReference type="Pfam" id="PF17774">
    <property type="entry name" value="YlmH_RBD"/>
    <property type="match status" value="1"/>
</dbReference>
<dbReference type="Gene3D" id="3.10.290.10">
    <property type="entry name" value="RNA-binding S4 domain"/>
    <property type="match status" value="1"/>
</dbReference>
<proteinExistence type="predicted"/>
<dbReference type="NCBIfam" id="TIGR03069">
    <property type="entry name" value="PS_II_S4"/>
    <property type="match status" value="1"/>
</dbReference>
<dbReference type="InterPro" id="IPR012677">
    <property type="entry name" value="Nucleotide-bd_a/b_plait_sf"/>
</dbReference>